<sequence>MTYTHLTTDELVMIESYHRQHIPVAIIAECLNRSRQPIYNVINFLKSGYTALDFYKQYKKNKQRCGRRKLVLPKKQVVYIQDKVAQGWTPDVIVGRAETVIDCSARTLYRMFKNQVFDVATLPMKGKRKPNGHEERRGKQAFKRHISERETDYPSFQKEFGHIEGDTIVGARHKSAVITLVERLTKVIIALKPAGRKACDIETTLNQWFQGVPRNLFKSITFDCGKEFSNWKPLCNQHDVSIYFADPGTPSQRALNENSNGLLRKDGLPKEMDFNQVDQPFISTVADKRNNIPRKSLNYRTPLEAFLSHLNGMDLSSLY</sequence>
<proteinExistence type="predicted"/>
<dbReference type="PROSITE" id="PS50994">
    <property type="entry name" value="INTEGRASE"/>
    <property type="match status" value="1"/>
</dbReference>
<dbReference type="Gene3D" id="3.30.420.10">
    <property type="entry name" value="Ribonuclease H-like superfamily/Ribonuclease H"/>
    <property type="match status" value="1"/>
</dbReference>
<dbReference type="PANTHER" id="PTHR10948">
    <property type="entry name" value="TRANSPOSASE"/>
    <property type="match status" value="1"/>
</dbReference>
<dbReference type="Proteomes" id="UP000092661">
    <property type="component" value="Chromosome"/>
</dbReference>
<feature type="domain" description="Integrase catalytic" evidence="2">
    <location>
        <begin position="146"/>
        <end position="310"/>
    </location>
</feature>
<keyword evidence="4" id="KW-1185">Reference proteome</keyword>
<evidence type="ECO:0000259" key="2">
    <source>
        <dbReference type="PROSITE" id="PS50994"/>
    </source>
</evidence>
<reference evidence="3" key="1">
    <citation type="submission" date="2016-10" db="EMBL/GenBank/DDBJ databases">
        <authorList>
            <person name="See-Too W.S."/>
        </authorList>
    </citation>
    <scope>NUCLEOTIDE SEQUENCE</scope>
    <source>
        <strain evidence="3">DSM 14505</strain>
    </source>
</reference>
<dbReference type="InterPro" id="IPR012337">
    <property type="entry name" value="RNaseH-like_sf"/>
</dbReference>
<evidence type="ECO:0000313" key="4">
    <source>
        <dbReference type="Proteomes" id="UP000092661"/>
    </source>
</evidence>
<dbReference type="RefSeq" id="WP_065536921.1">
    <property type="nucleotide sequence ID" value="NZ_CP016534.2"/>
</dbReference>
<dbReference type="SUPFAM" id="SSF53098">
    <property type="entry name" value="Ribonuclease H-like"/>
    <property type="match status" value="1"/>
</dbReference>
<dbReference type="PANTHER" id="PTHR10948:SF23">
    <property type="entry name" value="TRANSPOSASE INSI FOR INSERTION SEQUENCE ELEMENT IS30A-RELATED"/>
    <property type="match status" value="1"/>
</dbReference>
<feature type="region of interest" description="Disordered" evidence="1">
    <location>
        <begin position="124"/>
        <end position="144"/>
    </location>
</feature>
<dbReference type="NCBIfam" id="NF033563">
    <property type="entry name" value="transpos_IS30"/>
    <property type="match status" value="1"/>
</dbReference>
<protein>
    <submittedName>
        <fullName evidence="3">IS30 family transposase</fullName>
    </submittedName>
</protein>
<dbReference type="InterPro" id="IPR036397">
    <property type="entry name" value="RNaseH_sf"/>
</dbReference>
<name>A0ABM6D5V6_9BACL</name>
<gene>
    <name evidence="3" type="ORF">BBH88_12470</name>
</gene>
<evidence type="ECO:0000256" key="1">
    <source>
        <dbReference type="SAM" id="MobiDB-lite"/>
    </source>
</evidence>
<dbReference type="InterPro" id="IPR051917">
    <property type="entry name" value="Transposase-Integrase"/>
</dbReference>
<accession>A0ABM6D5V6</accession>
<dbReference type="InterPro" id="IPR001584">
    <property type="entry name" value="Integrase_cat-core"/>
</dbReference>
<organism evidence="3 4">
    <name type="scientific">Planococcus antarcticus DSM 14505</name>
    <dbReference type="NCBI Taxonomy" id="1185653"/>
    <lineage>
        <taxon>Bacteria</taxon>
        <taxon>Bacillati</taxon>
        <taxon>Bacillota</taxon>
        <taxon>Bacilli</taxon>
        <taxon>Bacillales</taxon>
        <taxon>Caryophanaceae</taxon>
        <taxon>Planococcus</taxon>
    </lineage>
</organism>
<evidence type="ECO:0000313" key="3">
    <source>
        <dbReference type="EMBL" id="ANU11054.1"/>
    </source>
</evidence>
<dbReference type="InterPro" id="IPR053392">
    <property type="entry name" value="Transposase_IS30-like"/>
</dbReference>
<dbReference type="EMBL" id="CP016534">
    <property type="protein sequence ID" value="ANU11054.1"/>
    <property type="molecule type" value="Genomic_DNA"/>
</dbReference>